<keyword evidence="6" id="KW-0408">Iron</keyword>
<dbReference type="GO" id="GO:0051213">
    <property type="term" value="F:dioxygenase activity"/>
    <property type="evidence" value="ECO:0007669"/>
    <property type="project" value="UniProtKB-KW"/>
</dbReference>
<keyword evidence="10" id="KW-1185">Reference proteome</keyword>
<evidence type="ECO:0000313" key="10">
    <source>
        <dbReference type="Proteomes" id="UP000321129"/>
    </source>
</evidence>
<accession>A0A5C6U818</accession>
<evidence type="ECO:0000256" key="3">
    <source>
        <dbReference type="ARBA" id="ARBA00022896"/>
    </source>
</evidence>
<dbReference type="Pfam" id="PF13640">
    <property type="entry name" value="2OG-FeII_Oxy_3"/>
    <property type="match status" value="1"/>
</dbReference>
<keyword evidence="3" id="KW-0847">Vitamin C</keyword>
<evidence type="ECO:0000259" key="8">
    <source>
        <dbReference type="PROSITE" id="PS51471"/>
    </source>
</evidence>
<evidence type="ECO:0000256" key="6">
    <source>
        <dbReference type="ARBA" id="ARBA00023004"/>
    </source>
</evidence>
<proteinExistence type="predicted"/>
<comment type="cofactor">
    <cofactor evidence="1">
        <name>L-ascorbate</name>
        <dbReference type="ChEBI" id="CHEBI:38290"/>
    </cofactor>
</comment>
<evidence type="ECO:0000256" key="7">
    <source>
        <dbReference type="SAM" id="MobiDB-lite"/>
    </source>
</evidence>
<keyword evidence="5" id="KW-0560">Oxidoreductase</keyword>
<evidence type="ECO:0000256" key="4">
    <source>
        <dbReference type="ARBA" id="ARBA00022964"/>
    </source>
</evidence>
<dbReference type="PANTHER" id="PTHR10869">
    <property type="entry name" value="PROLYL 4-HYDROXYLASE ALPHA SUBUNIT"/>
    <property type="match status" value="1"/>
</dbReference>
<keyword evidence="4" id="KW-0223">Dioxygenase</keyword>
<dbReference type="InterPro" id="IPR045054">
    <property type="entry name" value="P4HA-like"/>
</dbReference>
<evidence type="ECO:0000256" key="1">
    <source>
        <dbReference type="ARBA" id="ARBA00001961"/>
    </source>
</evidence>
<protein>
    <submittedName>
        <fullName evidence="9">2OG-Fe(II) oxygenase</fullName>
    </submittedName>
</protein>
<evidence type="ECO:0000256" key="5">
    <source>
        <dbReference type="ARBA" id="ARBA00023002"/>
    </source>
</evidence>
<dbReference type="InterPro" id="IPR044862">
    <property type="entry name" value="Pro_4_hyd_alph_FE2OG_OXY"/>
</dbReference>
<organism evidence="9 10">
    <name type="scientific">Flavisphingopyxis soli</name>
    <dbReference type="NCBI Taxonomy" id="2601267"/>
    <lineage>
        <taxon>Bacteria</taxon>
        <taxon>Pseudomonadati</taxon>
        <taxon>Pseudomonadota</taxon>
        <taxon>Alphaproteobacteria</taxon>
        <taxon>Sphingomonadales</taxon>
        <taxon>Sphingopyxidaceae</taxon>
        <taxon>Flavisphingopyxis</taxon>
    </lineage>
</organism>
<dbReference type="GO" id="GO:0005506">
    <property type="term" value="F:iron ion binding"/>
    <property type="evidence" value="ECO:0007669"/>
    <property type="project" value="InterPro"/>
</dbReference>
<dbReference type="InterPro" id="IPR005123">
    <property type="entry name" value="Oxoglu/Fe-dep_dioxygenase_dom"/>
</dbReference>
<gene>
    <name evidence="9" type="ORF">FSZ31_08485</name>
</gene>
<dbReference type="OrthoDB" id="269774at2"/>
<evidence type="ECO:0000313" key="9">
    <source>
        <dbReference type="EMBL" id="TXC68974.1"/>
    </source>
</evidence>
<dbReference type="Proteomes" id="UP000321129">
    <property type="component" value="Unassembled WGS sequence"/>
</dbReference>
<feature type="region of interest" description="Disordered" evidence="7">
    <location>
        <begin position="1"/>
        <end position="27"/>
    </location>
</feature>
<dbReference type="InterPro" id="IPR006620">
    <property type="entry name" value="Pro_4_hyd_alph"/>
</dbReference>
<dbReference type="PROSITE" id="PS51471">
    <property type="entry name" value="FE2OG_OXY"/>
    <property type="match status" value="1"/>
</dbReference>
<dbReference type="AlphaFoldDB" id="A0A5C6U818"/>
<dbReference type="GO" id="GO:0031418">
    <property type="term" value="F:L-ascorbic acid binding"/>
    <property type="evidence" value="ECO:0007669"/>
    <property type="project" value="UniProtKB-KW"/>
</dbReference>
<feature type="domain" description="Fe2OG dioxygenase" evidence="8">
    <location>
        <begin position="101"/>
        <end position="215"/>
    </location>
</feature>
<dbReference type="GO" id="GO:0016705">
    <property type="term" value="F:oxidoreductase activity, acting on paired donors, with incorporation or reduction of molecular oxygen"/>
    <property type="evidence" value="ECO:0007669"/>
    <property type="project" value="InterPro"/>
</dbReference>
<evidence type="ECO:0000256" key="2">
    <source>
        <dbReference type="ARBA" id="ARBA00022723"/>
    </source>
</evidence>
<keyword evidence="2" id="KW-0479">Metal-binding</keyword>
<dbReference type="EMBL" id="VOPY01000002">
    <property type="protein sequence ID" value="TXC68974.1"/>
    <property type="molecule type" value="Genomic_DNA"/>
</dbReference>
<dbReference type="SMART" id="SM00702">
    <property type="entry name" value="P4Hc"/>
    <property type="match status" value="1"/>
</dbReference>
<comment type="caution">
    <text evidence="9">The sequence shown here is derived from an EMBL/GenBank/DDBJ whole genome shotgun (WGS) entry which is preliminary data.</text>
</comment>
<dbReference type="PANTHER" id="PTHR10869:SF246">
    <property type="entry name" value="TRANSMEMBRANE PROLYL 4-HYDROXYLASE"/>
    <property type="match status" value="1"/>
</dbReference>
<name>A0A5C6U818_9SPHN</name>
<dbReference type="Gene3D" id="2.60.120.620">
    <property type="entry name" value="q2cbj1_9rhob like domain"/>
    <property type="match status" value="1"/>
</dbReference>
<reference evidence="9 10" key="1">
    <citation type="submission" date="2019-08" db="EMBL/GenBank/DDBJ databases">
        <title>Sphingorhabdus soil sp. nov., isolated from arctic soil.</title>
        <authorList>
            <person name="Liu Y."/>
        </authorList>
    </citation>
    <scope>NUCLEOTIDE SEQUENCE [LARGE SCALE GENOMIC DNA]</scope>
    <source>
        <strain evidence="9 10">D-2Q-5-6</strain>
    </source>
</reference>
<sequence length="226" mass="25061">MQTNPPVDRTASGAEHTEERLSAAAGIRRTPSSALTQFILPRFLGNDECADLTAMIDRNVRPSTIADDIGDPGFRTSMTCDLDHTDPLVAAIDARLCDLAGIDRAFGEPLQGQRYEAGQEFKFHTDYFEPGGAGYIEHCTVSGQRTWTMMVYLNAPEAGGGTRFKATGKIIRPVTAQLVAWDNLTAEGLVNPATLHHGMRVRQGRKYVITKWFRERPWPWLEPEAD</sequence>